<comment type="caution">
    <text evidence="4">The sequence shown here is derived from an EMBL/GenBank/DDBJ whole genome shotgun (WGS) entry which is preliminary data.</text>
</comment>
<keyword evidence="5" id="KW-1185">Reference proteome</keyword>
<keyword evidence="1" id="KW-0808">Transferase</keyword>
<dbReference type="PANTHER" id="PTHR43420:SF12">
    <property type="entry name" value="N-ACETYLTRANSFERASE DOMAIN-CONTAINING PROTEIN"/>
    <property type="match status" value="1"/>
</dbReference>
<accession>A0A2W1N985</accession>
<dbReference type="Proteomes" id="UP000214746">
    <property type="component" value="Unassembled WGS sequence"/>
</dbReference>
<name>A0A2W1N985_PAEXE</name>
<dbReference type="GO" id="GO:0016747">
    <property type="term" value="F:acyltransferase activity, transferring groups other than amino-acyl groups"/>
    <property type="evidence" value="ECO:0007669"/>
    <property type="project" value="InterPro"/>
</dbReference>
<organism evidence="4 5">
    <name type="scientific">Paenibacillus xerothermodurans</name>
    <dbReference type="NCBI Taxonomy" id="1977292"/>
    <lineage>
        <taxon>Bacteria</taxon>
        <taxon>Bacillati</taxon>
        <taxon>Bacillota</taxon>
        <taxon>Bacilli</taxon>
        <taxon>Bacillales</taxon>
        <taxon>Paenibacillaceae</taxon>
        <taxon>Paenibacillus</taxon>
    </lineage>
</organism>
<dbReference type="InterPro" id="IPR000182">
    <property type="entry name" value="GNAT_dom"/>
</dbReference>
<evidence type="ECO:0000259" key="3">
    <source>
        <dbReference type="PROSITE" id="PS51186"/>
    </source>
</evidence>
<dbReference type="InterPro" id="IPR016181">
    <property type="entry name" value="Acyl_CoA_acyltransferase"/>
</dbReference>
<evidence type="ECO:0000313" key="4">
    <source>
        <dbReference type="EMBL" id="PZE21199.1"/>
    </source>
</evidence>
<feature type="domain" description="N-acetyltransferase" evidence="3">
    <location>
        <begin position="1"/>
        <end position="146"/>
    </location>
</feature>
<protein>
    <submittedName>
        <fullName evidence="4">GNAT family N-acetyltransferase</fullName>
    </submittedName>
</protein>
<dbReference type="Gene3D" id="3.40.630.30">
    <property type="match status" value="1"/>
</dbReference>
<dbReference type="EMBL" id="NHRJ02000003">
    <property type="protein sequence ID" value="PZE21199.1"/>
    <property type="molecule type" value="Genomic_DNA"/>
</dbReference>
<evidence type="ECO:0000256" key="2">
    <source>
        <dbReference type="ARBA" id="ARBA00023315"/>
    </source>
</evidence>
<evidence type="ECO:0000313" key="5">
    <source>
        <dbReference type="Proteomes" id="UP000214746"/>
    </source>
</evidence>
<dbReference type="PANTHER" id="PTHR43420">
    <property type="entry name" value="ACETYLTRANSFERASE"/>
    <property type="match status" value="1"/>
</dbReference>
<dbReference type="Pfam" id="PF00583">
    <property type="entry name" value="Acetyltransf_1"/>
    <property type="match status" value="1"/>
</dbReference>
<gene>
    <name evidence="4" type="ORF">CBW46_007445</name>
</gene>
<dbReference type="OrthoDB" id="2638380at2"/>
<dbReference type="InterPro" id="IPR050680">
    <property type="entry name" value="YpeA/RimI_acetyltransf"/>
</dbReference>
<dbReference type="PROSITE" id="PS51186">
    <property type="entry name" value="GNAT"/>
    <property type="match status" value="1"/>
</dbReference>
<dbReference type="RefSeq" id="WP_089199395.1">
    <property type="nucleotide sequence ID" value="NZ_NHRJ02000003.1"/>
</dbReference>
<proteinExistence type="predicted"/>
<reference evidence="4" key="1">
    <citation type="submission" date="2018-06" db="EMBL/GenBank/DDBJ databases">
        <title>Paenibacillus xerothermodurans sp. nov. an extremely dry heat resistant spore forming bacterium isolated from the soil of Cape Canaveral, Florida.</title>
        <authorList>
            <person name="Seuylemezian A."/>
            <person name="Kaur N."/>
            <person name="Patil P."/>
            <person name="Patil P."/>
            <person name="Mayilraj S."/>
            <person name="Vaishampayan P."/>
        </authorList>
    </citation>
    <scope>NUCLEOTIDE SEQUENCE [LARGE SCALE GENOMIC DNA]</scope>
    <source>
        <strain evidence="4">ATCC 27380</strain>
    </source>
</reference>
<dbReference type="AlphaFoldDB" id="A0A2W1N985"/>
<keyword evidence="2" id="KW-0012">Acyltransferase</keyword>
<sequence>MIRKRIPQHDDKVIWGLVVKLLLPYARKSQPDVRVRLTDIRKRLRPCLTLVSVGGGQRSTGFISLRQNRQSMHIDMLAVDPKYQGKGVGSQLMEAAERSAVRAGCNKIYVWVDEANVPAQRFYQQKQFEPIQYHAVIRCYLLMKRM</sequence>
<evidence type="ECO:0000256" key="1">
    <source>
        <dbReference type="ARBA" id="ARBA00022679"/>
    </source>
</evidence>
<dbReference type="CDD" id="cd04301">
    <property type="entry name" value="NAT_SF"/>
    <property type="match status" value="1"/>
</dbReference>
<dbReference type="SUPFAM" id="SSF55729">
    <property type="entry name" value="Acyl-CoA N-acyltransferases (Nat)"/>
    <property type="match status" value="1"/>
</dbReference>